<keyword evidence="4" id="KW-1185">Reference proteome</keyword>
<dbReference type="GO" id="GO:0005524">
    <property type="term" value="F:ATP binding"/>
    <property type="evidence" value="ECO:0007669"/>
    <property type="project" value="UniProtKB-UniRule"/>
</dbReference>
<dbReference type="AlphaFoldDB" id="A0A345ZW96"/>
<dbReference type="Gene3D" id="3.40.50.20">
    <property type="match status" value="1"/>
</dbReference>
<sequence>MGEPVTIAVTGLHRGDNPQPGASVIRSMRRRYPDLRVVALSYDPLESGLYSHNIDHVDAIYLLPFPMKGPQILLDRMRYIHGKEKFQFLVPCLDSELDNFLTIYPELEKLGITAMLPSKAALDLRAKENLGGFCASHAIPGPKTYAANDVATLSRCAAEIGYPVYVKGKYYEAFLVYSQVDLAEHFDAIARVWGVPVLVQEALFGDEYDVVGLADGNSEVVGSCAIRKLLRTSSGKGFGGIVIDDRKLDSTVTQIIKSLRWQGPFEIEFLKMPRRPHLLFEINPRFPAWVDFPAQIGCNLPAYLLGLLRGEGAVKLERCDAGQMFIRHSLDLVADIAELAKLSTDGEYVAGPLAPKTEAAS</sequence>
<dbReference type="InterPro" id="IPR011761">
    <property type="entry name" value="ATP-grasp"/>
</dbReference>
<evidence type="ECO:0000313" key="3">
    <source>
        <dbReference type="EMBL" id="AXK81193.1"/>
    </source>
</evidence>
<keyword evidence="1" id="KW-0547">Nucleotide-binding</keyword>
<keyword evidence="1" id="KW-0067">ATP-binding</keyword>
<dbReference type="PROSITE" id="PS50975">
    <property type="entry name" value="ATP_GRASP"/>
    <property type="match status" value="1"/>
</dbReference>
<gene>
    <name evidence="3" type="ORF">DW352_12115</name>
</gene>
<dbReference type="Proteomes" id="UP000254889">
    <property type="component" value="Chromosome"/>
</dbReference>
<accession>A0A345ZW96</accession>
<reference evidence="3 4" key="1">
    <citation type="submission" date="2018-07" db="EMBL/GenBank/DDBJ databases">
        <authorList>
            <person name="Quirk P.G."/>
            <person name="Krulwich T.A."/>
        </authorList>
    </citation>
    <scope>NUCLEOTIDE SEQUENCE [LARGE SCALE GENOMIC DNA]</scope>
    <source>
        <strain evidence="3 4">CC-BB4</strain>
    </source>
</reference>
<dbReference type="GO" id="GO:0046872">
    <property type="term" value="F:metal ion binding"/>
    <property type="evidence" value="ECO:0007669"/>
    <property type="project" value="InterPro"/>
</dbReference>
<name>A0A345ZW96_9HYPH</name>
<dbReference type="SUPFAM" id="SSF56059">
    <property type="entry name" value="Glutathione synthetase ATP-binding domain-like"/>
    <property type="match status" value="1"/>
</dbReference>
<proteinExistence type="predicted"/>
<organism evidence="3 4">
    <name type="scientific">Pseudolabrys taiwanensis</name>
    <dbReference type="NCBI Taxonomy" id="331696"/>
    <lineage>
        <taxon>Bacteria</taxon>
        <taxon>Pseudomonadati</taxon>
        <taxon>Pseudomonadota</taxon>
        <taxon>Alphaproteobacteria</taxon>
        <taxon>Hyphomicrobiales</taxon>
        <taxon>Xanthobacteraceae</taxon>
        <taxon>Pseudolabrys</taxon>
    </lineage>
</organism>
<dbReference type="Gene3D" id="3.30.470.20">
    <property type="entry name" value="ATP-grasp fold, B domain"/>
    <property type="match status" value="1"/>
</dbReference>
<dbReference type="OrthoDB" id="7625478at2"/>
<protein>
    <recommendedName>
        <fullName evidence="2">ATP-grasp domain-containing protein</fullName>
    </recommendedName>
</protein>
<evidence type="ECO:0000256" key="1">
    <source>
        <dbReference type="PROSITE-ProRule" id="PRU00409"/>
    </source>
</evidence>
<dbReference type="KEGG" id="ptaw:DW352_12115"/>
<evidence type="ECO:0000313" key="4">
    <source>
        <dbReference type="Proteomes" id="UP000254889"/>
    </source>
</evidence>
<evidence type="ECO:0000259" key="2">
    <source>
        <dbReference type="PROSITE" id="PS50975"/>
    </source>
</evidence>
<feature type="domain" description="ATP-grasp" evidence="2">
    <location>
        <begin position="131"/>
        <end position="309"/>
    </location>
</feature>
<dbReference type="RefSeq" id="WP_115691564.1">
    <property type="nucleotide sequence ID" value="NZ_CP031417.1"/>
</dbReference>
<dbReference type="EMBL" id="CP031417">
    <property type="protein sequence ID" value="AXK81193.1"/>
    <property type="molecule type" value="Genomic_DNA"/>
</dbReference>